<evidence type="ECO:0000313" key="2">
    <source>
        <dbReference type="EMBL" id="PNJ83975.1"/>
    </source>
</evidence>
<accession>A0A2J8XPL9</accession>
<protein>
    <submittedName>
        <fullName evidence="1">NUDT6 isoform 4</fullName>
    </submittedName>
    <submittedName>
        <fullName evidence="2">NUDT6 isoform 5</fullName>
    </submittedName>
</protein>
<name>A0A2J8XPL9_PONAB</name>
<evidence type="ECO:0000313" key="1">
    <source>
        <dbReference type="EMBL" id="PNJ83974.1"/>
    </source>
</evidence>
<feature type="non-terminal residue" evidence="2">
    <location>
        <position position="105"/>
    </location>
</feature>
<dbReference type="AlphaFoldDB" id="A0A2J8XPL9"/>
<sequence>MRPPLSLGRWQAVLSRTYGPRPSAGYRWVSGAQGYVRNPPVGACDLQGELDRFGGISVRLARLDALDRLDAAAFQKGLQGKCAWDEGLPGLQSFSNEITAAPTPE</sequence>
<proteinExistence type="predicted"/>
<dbReference type="EMBL" id="NDHI03003363">
    <property type="protein sequence ID" value="PNJ83974.1"/>
    <property type="molecule type" value="Genomic_DNA"/>
</dbReference>
<organism evidence="2">
    <name type="scientific">Pongo abelii</name>
    <name type="common">Sumatran orangutan</name>
    <name type="synonym">Pongo pygmaeus abelii</name>
    <dbReference type="NCBI Taxonomy" id="9601"/>
    <lineage>
        <taxon>Eukaryota</taxon>
        <taxon>Metazoa</taxon>
        <taxon>Chordata</taxon>
        <taxon>Craniata</taxon>
        <taxon>Vertebrata</taxon>
        <taxon>Euteleostomi</taxon>
        <taxon>Mammalia</taxon>
        <taxon>Eutheria</taxon>
        <taxon>Euarchontoglires</taxon>
        <taxon>Primates</taxon>
        <taxon>Haplorrhini</taxon>
        <taxon>Catarrhini</taxon>
        <taxon>Hominidae</taxon>
        <taxon>Pongo</taxon>
    </lineage>
</organism>
<reference evidence="2" key="1">
    <citation type="submission" date="2017-12" db="EMBL/GenBank/DDBJ databases">
        <title>High-resolution comparative analysis of great ape genomes.</title>
        <authorList>
            <person name="Pollen A."/>
            <person name="Hastie A."/>
            <person name="Hormozdiari F."/>
            <person name="Dougherty M."/>
            <person name="Liu R."/>
            <person name="Chaisson M."/>
            <person name="Hoppe E."/>
            <person name="Hill C."/>
            <person name="Pang A."/>
            <person name="Hillier L."/>
            <person name="Baker C."/>
            <person name="Armstrong J."/>
            <person name="Shendure J."/>
            <person name="Paten B."/>
            <person name="Wilson R."/>
            <person name="Chao H."/>
            <person name="Schneider V."/>
            <person name="Ventura M."/>
            <person name="Kronenberg Z."/>
            <person name="Murali S."/>
            <person name="Gordon D."/>
            <person name="Cantsilieris S."/>
            <person name="Munson K."/>
            <person name="Nelson B."/>
            <person name="Raja A."/>
            <person name="Underwood J."/>
            <person name="Diekhans M."/>
            <person name="Fiddes I."/>
            <person name="Haussler D."/>
            <person name="Eichler E."/>
        </authorList>
    </citation>
    <scope>NUCLEOTIDE SEQUENCE [LARGE SCALE GENOMIC DNA]</scope>
    <source>
        <strain evidence="2">Susie</strain>
    </source>
</reference>
<dbReference type="EMBL" id="NDHI03003363">
    <property type="protein sequence ID" value="PNJ83975.1"/>
    <property type="molecule type" value="Genomic_DNA"/>
</dbReference>
<gene>
    <name evidence="2" type="ORF">CR201_G0000371</name>
</gene>
<comment type="caution">
    <text evidence="2">The sequence shown here is derived from an EMBL/GenBank/DDBJ whole genome shotgun (WGS) entry which is preliminary data.</text>
</comment>